<name>A0A0W0F379_MONRR</name>
<dbReference type="InterPro" id="IPR001375">
    <property type="entry name" value="Peptidase_S9_cat"/>
</dbReference>
<evidence type="ECO:0000313" key="6">
    <source>
        <dbReference type="Proteomes" id="UP000054988"/>
    </source>
</evidence>
<protein>
    <recommendedName>
        <fullName evidence="3">Dipeptidyl-peptidase V</fullName>
    </recommendedName>
</protein>
<proteinExistence type="inferred from homology"/>
<evidence type="ECO:0000259" key="4">
    <source>
        <dbReference type="Pfam" id="PF00326"/>
    </source>
</evidence>
<accession>A0A0W0F379</accession>
<dbReference type="Gene3D" id="3.40.50.1820">
    <property type="entry name" value="alpha/beta hydrolase"/>
    <property type="match status" value="1"/>
</dbReference>
<dbReference type="GO" id="GO:0004252">
    <property type="term" value="F:serine-type endopeptidase activity"/>
    <property type="evidence" value="ECO:0007669"/>
    <property type="project" value="TreeGrafter"/>
</dbReference>
<feature type="domain" description="Peptidase S9 prolyl oligopeptidase catalytic" evidence="4">
    <location>
        <begin position="11"/>
        <end position="60"/>
    </location>
</feature>
<keyword evidence="2" id="KW-0378">Hydrolase</keyword>
<dbReference type="Proteomes" id="UP000054988">
    <property type="component" value="Unassembled WGS sequence"/>
</dbReference>
<dbReference type="AlphaFoldDB" id="A0A0W0F379"/>
<gene>
    <name evidence="5" type="ORF">WG66_16625</name>
</gene>
<reference evidence="5 6" key="1">
    <citation type="submission" date="2015-12" db="EMBL/GenBank/DDBJ databases">
        <title>Draft genome sequence of Moniliophthora roreri, the causal agent of frosty pod rot of cacao.</title>
        <authorList>
            <person name="Aime M.C."/>
            <person name="Diaz-Valderrama J.R."/>
            <person name="Kijpornyongpan T."/>
            <person name="Phillips-Mora W."/>
        </authorList>
    </citation>
    <scope>NUCLEOTIDE SEQUENCE [LARGE SCALE GENOMIC DNA]</scope>
    <source>
        <strain evidence="5 6">MCA 2952</strain>
    </source>
</reference>
<evidence type="ECO:0000256" key="2">
    <source>
        <dbReference type="ARBA" id="ARBA00022801"/>
    </source>
</evidence>
<feature type="domain" description="Peptidase S9 prolyl oligopeptidase catalytic" evidence="4">
    <location>
        <begin position="101"/>
        <end position="189"/>
    </location>
</feature>
<comment type="caution">
    <text evidence="5">The sequence shown here is derived from an EMBL/GenBank/DDBJ whole genome shotgun (WGS) entry which is preliminary data.</text>
</comment>
<dbReference type="SUPFAM" id="SSF53474">
    <property type="entry name" value="alpha/beta-Hydrolases"/>
    <property type="match status" value="1"/>
</dbReference>
<dbReference type="InterPro" id="IPR029058">
    <property type="entry name" value="AB_hydrolase_fold"/>
</dbReference>
<evidence type="ECO:0000313" key="5">
    <source>
        <dbReference type="EMBL" id="KTB30784.1"/>
    </source>
</evidence>
<dbReference type="EMBL" id="LATX01002363">
    <property type="protein sequence ID" value="KTB30784.1"/>
    <property type="molecule type" value="Genomic_DNA"/>
</dbReference>
<sequence>MVKLGVAEEAPSKLFVVGGSHGGFLTGHLIGQYPDTFTAASLRNPVMSCGEVSTSDIRDWFWAEFGRDYPIQSSEVGSDGRSIPVVKSVGVMTPELYDVLFKASPIAYVEKVKAAVLLCIGGSDKRVAPTQGIDYYHALKAARAKGKNGLKSDNDDGVEMLWFQEDGHPLDSVEATRISFIRTAEWFKTRL</sequence>
<dbReference type="GO" id="GO:0006508">
    <property type="term" value="P:proteolysis"/>
    <property type="evidence" value="ECO:0007669"/>
    <property type="project" value="InterPro"/>
</dbReference>
<organism evidence="5 6">
    <name type="scientific">Moniliophthora roreri</name>
    <name type="common">Frosty pod rot fungus</name>
    <name type="synonym">Monilia roreri</name>
    <dbReference type="NCBI Taxonomy" id="221103"/>
    <lineage>
        <taxon>Eukaryota</taxon>
        <taxon>Fungi</taxon>
        <taxon>Dikarya</taxon>
        <taxon>Basidiomycota</taxon>
        <taxon>Agaricomycotina</taxon>
        <taxon>Agaricomycetes</taxon>
        <taxon>Agaricomycetidae</taxon>
        <taxon>Agaricales</taxon>
        <taxon>Marasmiineae</taxon>
        <taxon>Marasmiaceae</taxon>
        <taxon>Moniliophthora</taxon>
    </lineage>
</organism>
<dbReference type="eggNOG" id="KOG2100">
    <property type="taxonomic scope" value="Eukaryota"/>
</dbReference>
<dbReference type="PANTHER" id="PTHR42776">
    <property type="entry name" value="SERINE PEPTIDASE S9 FAMILY MEMBER"/>
    <property type="match status" value="1"/>
</dbReference>
<dbReference type="Pfam" id="PF00326">
    <property type="entry name" value="Peptidase_S9"/>
    <property type="match status" value="2"/>
</dbReference>
<comment type="similarity">
    <text evidence="1">Belongs to the peptidase S9C family.</text>
</comment>
<dbReference type="PANTHER" id="PTHR42776:SF4">
    <property type="entry name" value="ACYLAMINO-ACID-RELEASING ENZYME"/>
    <property type="match status" value="1"/>
</dbReference>
<evidence type="ECO:0000256" key="1">
    <source>
        <dbReference type="ARBA" id="ARBA00010040"/>
    </source>
</evidence>
<evidence type="ECO:0000256" key="3">
    <source>
        <dbReference type="ARBA" id="ARBA00032829"/>
    </source>
</evidence>